<dbReference type="InterPro" id="IPR020846">
    <property type="entry name" value="MFS_dom"/>
</dbReference>
<evidence type="ECO:0000256" key="6">
    <source>
        <dbReference type="ARBA" id="ARBA00023136"/>
    </source>
</evidence>
<sequence>MNRSGQFKKEEQYLVNESLEVSVGENTIWARRLRSFPALQSHNYRIYFFGQFISLIGTWLQIVAQGWLVLQLTSSPFLIGLVAAMGTVPSLLFSLFGGVAVDRFSKKKILYFTQSSSMVLALLLGILTNTGQATVPVIAFIAFLMGTVNAIDAPARQALVPELVRKEQLASAIALNSGIFNAARVIGPGLAGMLIAWVGTGGAFIANGISYIAVLIALWYVNIHDRAAEQSLHPLLAIKEGLSYSFTHPIIRVLLMFVGVVSIFGWSYTTIMPVIAQNTYGLDAKGLGYLYSATGLGAVLATYLVGAYAGKVSPSLFIAGGNTLFAVSLILFAFTTSFPLALILLFFIGLGLLSQSSMMNTIVQGMVRSEFRGRVMSLYILMFMGMGPIGNFEIGFLTEHLGIAWAFTINAAIVLLVGIIVFMNRERIRARYRVYKQEKTFDQ</sequence>
<evidence type="ECO:0000256" key="7">
    <source>
        <dbReference type="SAM" id="Phobius"/>
    </source>
</evidence>
<reference evidence="9" key="2">
    <citation type="submission" date="2023-04" db="EMBL/GenBank/DDBJ databases">
        <title>Paracnuella aquatica gen. nov., sp. nov., a member of the family Chitinophagaceae isolated from a hot spring.</title>
        <authorList>
            <person name="Wang C."/>
        </authorList>
    </citation>
    <scope>NUCLEOTIDE SEQUENCE</scope>
    <source>
        <strain evidence="9">LB-8</strain>
    </source>
</reference>
<proteinExistence type="predicted"/>
<feature type="transmembrane region" description="Helical" evidence="7">
    <location>
        <begin position="340"/>
        <end position="363"/>
    </location>
</feature>
<dbReference type="Proteomes" id="UP001155483">
    <property type="component" value="Unassembled WGS sequence"/>
</dbReference>
<feature type="transmembrane region" description="Helical" evidence="7">
    <location>
        <begin position="133"/>
        <end position="151"/>
    </location>
</feature>
<evidence type="ECO:0000256" key="5">
    <source>
        <dbReference type="ARBA" id="ARBA00022989"/>
    </source>
</evidence>
<comment type="caution">
    <text evidence="9">The sequence shown here is derived from an EMBL/GenBank/DDBJ whole genome shotgun (WGS) entry which is preliminary data.</text>
</comment>
<dbReference type="GO" id="GO:0005886">
    <property type="term" value="C:plasma membrane"/>
    <property type="evidence" value="ECO:0007669"/>
    <property type="project" value="UniProtKB-SubCell"/>
</dbReference>
<feature type="transmembrane region" description="Helical" evidence="7">
    <location>
        <begin position="288"/>
        <end position="309"/>
    </location>
</feature>
<feature type="transmembrane region" description="Helical" evidence="7">
    <location>
        <begin position="375"/>
        <end position="397"/>
    </location>
</feature>
<dbReference type="Pfam" id="PF05977">
    <property type="entry name" value="MFS_3"/>
    <property type="match status" value="1"/>
</dbReference>
<evidence type="ECO:0000313" key="9">
    <source>
        <dbReference type="EMBL" id="MCU7551690.1"/>
    </source>
</evidence>
<dbReference type="Gene3D" id="1.20.1250.20">
    <property type="entry name" value="MFS general substrate transporter like domains"/>
    <property type="match status" value="1"/>
</dbReference>
<dbReference type="AlphaFoldDB" id="A0A9X3B959"/>
<dbReference type="RefSeq" id="WP_279299126.1">
    <property type="nucleotide sequence ID" value="NZ_JAOTIF010000022.1"/>
</dbReference>
<dbReference type="InterPro" id="IPR036259">
    <property type="entry name" value="MFS_trans_sf"/>
</dbReference>
<evidence type="ECO:0000256" key="3">
    <source>
        <dbReference type="ARBA" id="ARBA00022475"/>
    </source>
</evidence>
<evidence type="ECO:0000256" key="2">
    <source>
        <dbReference type="ARBA" id="ARBA00022448"/>
    </source>
</evidence>
<keyword evidence="10" id="KW-1185">Reference proteome</keyword>
<dbReference type="CDD" id="cd06173">
    <property type="entry name" value="MFS_MefA_like"/>
    <property type="match status" value="1"/>
</dbReference>
<name>A0A9X3B959_9BACT</name>
<feature type="transmembrane region" description="Helical" evidence="7">
    <location>
        <begin position="46"/>
        <end position="70"/>
    </location>
</feature>
<dbReference type="PANTHER" id="PTHR23513:SF11">
    <property type="entry name" value="STAPHYLOFERRIN A TRANSPORTER"/>
    <property type="match status" value="1"/>
</dbReference>
<keyword evidence="3" id="KW-1003">Cell membrane</keyword>
<feature type="transmembrane region" description="Helical" evidence="7">
    <location>
        <begin position="76"/>
        <end position="97"/>
    </location>
</feature>
<dbReference type="InterPro" id="IPR010290">
    <property type="entry name" value="TM_effector"/>
</dbReference>
<evidence type="ECO:0000256" key="1">
    <source>
        <dbReference type="ARBA" id="ARBA00004651"/>
    </source>
</evidence>
<organism evidence="9 10">
    <name type="scientific">Paraflavisolibacter caeni</name>
    <dbReference type="NCBI Taxonomy" id="2982496"/>
    <lineage>
        <taxon>Bacteria</taxon>
        <taxon>Pseudomonadati</taxon>
        <taxon>Bacteroidota</taxon>
        <taxon>Chitinophagia</taxon>
        <taxon>Chitinophagales</taxon>
        <taxon>Chitinophagaceae</taxon>
        <taxon>Paraflavisolibacter</taxon>
    </lineage>
</organism>
<dbReference type="EMBL" id="JAOTIF010000022">
    <property type="protein sequence ID" value="MCU7551690.1"/>
    <property type="molecule type" value="Genomic_DNA"/>
</dbReference>
<feature type="transmembrane region" description="Helical" evidence="7">
    <location>
        <begin position="253"/>
        <end position="276"/>
    </location>
</feature>
<keyword evidence="2" id="KW-0813">Transport</keyword>
<keyword evidence="5 7" id="KW-1133">Transmembrane helix</keyword>
<evidence type="ECO:0000259" key="8">
    <source>
        <dbReference type="PROSITE" id="PS50850"/>
    </source>
</evidence>
<keyword evidence="4 7" id="KW-0812">Transmembrane</keyword>
<evidence type="ECO:0000256" key="4">
    <source>
        <dbReference type="ARBA" id="ARBA00022692"/>
    </source>
</evidence>
<dbReference type="PROSITE" id="PS50850">
    <property type="entry name" value="MFS"/>
    <property type="match status" value="1"/>
</dbReference>
<feature type="domain" description="Major facilitator superfamily (MFS) profile" evidence="8">
    <location>
        <begin position="43"/>
        <end position="429"/>
    </location>
</feature>
<dbReference type="PANTHER" id="PTHR23513">
    <property type="entry name" value="INTEGRAL MEMBRANE EFFLUX PROTEIN-RELATED"/>
    <property type="match status" value="1"/>
</dbReference>
<reference evidence="9" key="1">
    <citation type="submission" date="2022-09" db="EMBL/GenBank/DDBJ databases">
        <authorList>
            <person name="Yuan C."/>
            <person name="Ke Z."/>
        </authorList>
    </citation>
    <scope>NUCLEOTIDE SEQUENCE</scope>
    <source>
        <strain evidence="9">LB-8</strain>
    </source>
</reference>
<gene>
    <name evidence="9" type="ORF">OCK74_21395</name>
</gene>
<accession>A0A9X3B959</accession>
<dbReference type="GO" id="GO:0022857">
    <property type="term" value="F:transmembrane transporter activity"/>
    <property type="evidence" value="ECO:0007669"/>
    <property type="project" value="InterPro"/>
</dbReference>
<feature type="transmembrane region" description="Helical" evidence="7">
    <location>
        <begin position="316"/>
        <end position="334"/>
    </location>
</feature>
<feature type="transmembrane region" description="Helical" evidence="7">
    <location>
        <begin position="403"/>
        <end position="423"/>
    </location>
</feature>
<comment type="subcellular location">
    <subcellularLocation>
        <location evidence="1">Cell membrane</location>
        <topology evidence="1">Multi-pass membrane protein</topology>
    </subcellularLocation>
</comment>
<evidence type="ECO:0000313" key="10">
    <source>
        <dbReference type="Proteomes" id="UP001155483"/>
    </source>
</evidence>
<protein>
    <submittedName>
        <fullName evidence="9">MFS transporter</fullName>
    </submittedName>
</protein>
<feature type="transmembrane region" description="Helical" evidence="7">
    <location>
        <begin position="203"/>
        <end position="221"/>
    </location>
</feature>
<keyword evidence="6 7" id="KW-0472">Membrane</keyword>
<dbReference type="SUPFAM" id="SSF103473">
    <property type="entry name" value="MFS general substrate transporter"/>
    <property type="match status" value="1"/>
</dbReference>